<evidence type="ECO:0000256" key="1">
    <source>
        <dbReference type="ARBA" id="ARBA00001971"/>
    </source>
</evidence>
<comment type="pathway">
    <text evidence="3">Secondary metabolite biosynthesis.</text>
</comment>
<comment type="subcellular location">
    <subcellularLocation>
        <location evidence="2">Membrane</location>
        <topology evidence="2">Single-pass membrane protein</topology>
    </subcellularLocation>
</comment>
<dbReference type="InterPro" id="IPR036396">
    <property type="entry name" value="Cyt_P450_sf"/>
</dbReference>
<evidence type="ECO:0000256" key="4">
    <source>
        <dbReference type="ARBA" id="ARBA00010617"/>
    </source>
</evidence>
<evidence type="ECO:0000256" key="9">
    <source>
        <dbReference type="ARBA" id="ARBA00023002"/>
    </source>
</evidence>
<evidence type="ECO:0000256" key="11">
    <source>
        <dbReference type="ARBA" id="ARBA00023033"/>
    </source>
</evidence>
<evidence type="ECO:0000313" key="17">
    <source>
        <dbReference type="EMBL" id="ESK90605.1"/>
    </source>
</evidence>
<dbReference type="InterPro" id="IPR001650">
    <property type="entry name" value="Helicase_C-like"/>
</dbReference>
<dbReference type="GO" id="GO:0016705">
    <property type="term" value="F:oxidoreductase activity, acting on paired donors, with incorporation or reduction of molecular oxygen"/>
    <property type="evidence" value="ECO:0007669"/>
    <property type="project" value="InterPro"/>
</dbReference>
<sequence length="736" mass="84581">MSSNLSTLSGGSPPPPDSHDLQAILHWWGPILFALFVLGYFNSTFTRKNVPRGPIGFPIVGSFPFMTHYPELALHRWYKKYGDMYSLQLGNQLFLVLSDPGVIKDLMIAKGAIVSSRKDMFIKAQTIFQGRAITGSQYGDRWRKHRRIAYSYIQQRSVDEFTPILERESFVLVKTLYEDSKGGLLPVNPQRHAGRCLLNNMLAITFGIRTDALSDPMVSEVLRISREFMNCTGPVSNLVDFVPFLQRIPTPMQKRGARLREDTIKLYGGMIKDMERRLQAGEDVPDCLAKKLLEIRAEEELNFLDITMLTVAFMIAGVETPAGLIQWFAAHISRHPEIQKKAHEELDRVVGRDRLPTHHDQAQLHFCRAIIKEVQRYHNPFWLGTPHAVTEDFTYRGYSIPKDTVVICNTYSLHFNEQRYPDPYAFNPDRYVDDMLNSAESANLSDPYKRDHWMFGVGRRICIGMLLADRELFLAMSRMLWAFNMAEIPEEPIDLKDLDMRVLRRFLVRWMCFRRGLEGHLDNVLRDWSTSASFRAKRKQTDFSVVGTLRQYLGSIIPPSLFDGLKPSYIIPDTIPFYVASTTLPSHLLQDVEKILRLRLNIPVPIYAPMIVSTITLAAEEMQHSISSYRDLAFLIPDNYQASETPPPKFLVFFDNIKATEGATRFLQTRLSPQHSDKVKWFHATMTPAYRENTFDNFRKGKLFELIVTDAFGMDLDLPNVEIVVQYRMISDACPL</sequence>
<dbReference type="KEGG" id="mrr:Moror_4241"/>
<dbReference type="EMBL" id="AWSO01000430">
    <property type="protein sequence ID" value="ESK90605.1"/>
    <property type="molecule type" value="Genomic_DNA"/>
</dbReference>
<dbReference type="Gene3D" id="1.10.630.10">
    <property type="entry name" value="Cytochrome P450"/>
    <property type="match status" value="1"/>
</dbReference>
<dbReference type="GO" id="GO:0020037">
    <property type="term" value="F:heme binding"/>
    <property type="evidence" value="ECO:0007669"/>
    <property type="project" value="InterPro"/>
</dbReference>
<evidence type="ECO:0000256" key="10">
    <source>
        <dbReference type="ARBA" id="ARBA00023004"/>
    </source>
</evidence>
<keyword evidence="13" id="KW-0325">Glycoprotein</keyword>
<dbReference type="CDD" id="cd11065">
    <property type="entry name" value="CYP64-like"/>
    <property type="match status" value="1"/>
</dbReference>
<evidence type="ECO:0000256" key="12">
    <source>
        <dbReference type="ARBA" id="ARBA00023136"/>
    </source>
</evidence>
<feature type="binding site" description="axial binding residue" evidence="14">
    <location>
        <position position="462"/>
    </location>
    <ligand>
        <name>heme</name>
        <dbReference type="ChEBI" id="CHEBI:30413"/>
    </ligand>
    <ligandPart>
        <name>Fe</name>
        <dbReference type="ChEBI" id="CHEBI:18248"/>
    </ligandPart>
</feature>
<dbReference type="HOGENOM" id="CLU_376859_0_0_1"/>
<evidence type="ECO:0000256" key="7">
    <source>
        <dbReference type="ARBA" id="ARBA00022723"/>
    </source>
</evidence>
<evidence type="ECO:0000256" key="2">
    <source>
        <dbReference type="ARBA" id="ARBA00004167"/>
    </source>
</evidence>
<dbReference type="InterPro" id="IPR001128">
    <property type="entry name" value="Cyt_P450"/>
</dbReference>
<dbReference type="SUPFAM" id="SSF52540">
    <property type="entry name" value="P-loop containing nucleoside triphosphate hydrolases"/>
    <property type="match status" value="1"/>
</dbReference>
<keyword evidence="12 15" id="KW-0472">Membrane</keyword>
<dbReference type="InterPro" id="IPR050364">
    <property type="entry name" value="Cytochrome_P450_fung"/>
</dbReference>
<dbReference type="PRINTS" id="PR00463">
    <property type="entry name" value="EP450I"/>
</dbReference>
<dbReference type="PANTHER" id="PTHR46300:SF2">
    <property type="entry name" value="CYTOCHROME P450 MONOOXYGENASE ALNH-RELATED"/>
    <property type="match status" value="1"/>
</dbReference>
<dbReference type="PANTHER" id="PTHR46300">
    <property type="entry name" value="P450, PUTATIVE (EUROFUNG)-RELATED-RELATED"/>
    <property type="match status" value="1"/>
</dbReference>
<keyword evidence="18" id="KW-1185">Reference proteome</keyword>
<comment type="cofactor">
    <cofactor evidence="1 14">
        <name>heme</name>
        <dbReference type="ChEBI" id="CHEBI:30413"/>
    </cofactor>
</comment>
<keyword evidence="10 14" id="KW-0408">Iron</keyword>
<dbReference type="PROSITE" id="PS51194">
    <property type="entry name" value="HELICASE_CTER"/>
    <property type="match status" value="1"/>
</dbReference>
<keyword evidence="8 15" id="KW-1133">Transmembrane helix</keyword>
<evidence type="ECO:0000256" key="13">
    <source>
        <dbReference type="ARBA" id="ARBA00023180"/>
    </source>
</evidence>
<evidence type="ECO:0000259" key="16">
    <source>
        <dbReference type="PROSITE" id="PS51194"/>
    </source>
</evidence>
<feature type="transmembrane region" description="Helical" evidence="15">
    <location>
        <begin position="24"/>
        <end position="42"/>
    </location>
</feature>
<dbReference type="InterPro" id="IPR027417">
    <property type="entry name" value="P-loop_NTPase"/>
</dbReference>
<accession>V2XDP1</accession>
<keyword evidence="9" id="KW-0560">Oxidoreductase</keyword>
<evidence type="ECO:0000256" key="5">
    <source>
        <dbReference type="ARBA" id="ARBA00022617"/>
    </source>
</evidence>
<reference evidence="17 18" key="1">
    <citation type="journal article" date="2014" name="BMC Genomics">
        <title>Genome and secretome analysis of the hemibiotrophic fungal pathogen, Moniliophthora roreri, which causes frosty pod rot disease of cacao: mechanisms of the biotrophic and necrotrophic phases.</title>
        <authorList>
            <person name="Meinhardt L.W."/>
            <person name="Costa G.G.L."/>
            <person name="Thomazella D.P.T."/>
            <person name="Teixeira P.J.P.L."/>
            <person name="Carazzolle M.F."/>
            <person name="Schuster S.C."/>
            <person name="Carlson J.E."/>
            <person name="Guiltinan M.J."/>
            <person name="Mieczkowski P."/>
            <person name="Farmer A."/>
            <person name="Ramaraj T."/>
            <person name="Crozier J."/>
            <person name="Davis R.E."/>
            <person name="Shao J."/>
            <person name="Melnick R.L."/>
            <person name="Pereira G.A.G."/>
            <person name="Bailey B.A."/>
        </authorList>
    </citation>
    <scope>NUCLEOTIDE SEQUENCE [LARGE SCALE GENOMIC DNA]</scope>
    <source>
        <strain evidence="17 18">MCA 2997</strain>
    </source>
</reference>
<dbReference type="GO" id="GO:0004497">
    <property type="term" value="F:monooxygenase activity"/>
    <property type="evidence" value="ECO:0007669"/>
    <property type="project" value="UniProtKB-KW"/>
</dbReference>
<protein>
    <submittedName>
        <fullName evidence="17">Cytochrome p450</fullName>
    </submittedName>
</protein>
<keyword evidence="6 15" id="KW-0812">Transmembrane</keyword>
<dbReference type="InterPro" id="IPR002401">
    <property type="entry name" value="Cyt_P450_E_grp-I"/>
</dbReference>
<keyword evidence="11" id="KW-0503">Monooxygenase</keyword>
<dbReference type="GO" id="GO:0016020">
    <property type="term" value="C:membrane"/>
    <property type="evidence" value="ECO:0007669"/>
    <property type="project" value="UniProtKB-SubCell"/>
</dbReference>
<dbReference type="Pfam" id="PF00271">
    <property type="entry name" value="Helicase_C"/>
    <property type="match status" value="1"/>
</dbReference>
<dbReference type="InterPro" id="IPR017972">
    <property type="entry name" value="Cyt_P450_CS"/>
</dbReference>
<keyword evidence="5 14" id="KW-0349">Heme</keyword>
<dbReference type="Gene3D" id="3.40.50.300">
    <property type="entry name" value="P-loop containing nucleotide triphosphate hydrolases"/>
    <property type="match status" value="1"/>
</dbReference>
<dbReference type="Pfam" id="PF00067">
    <property type="entry name" value="p450"/>
    <property type="match status" value="1"/>
</dbReference>
<evidence type="ECO:0000313" key="18">
    <source>
        <dbReference type="Proteomes" id="UP000017559"/>
    </source>
</evidence>
<dbReference type="OrthoDB" id="1470350at2759"/>
<evidence type="ECO:0000256" key="15">
    <source>
        <dbReference type="SAM" id="Phobius"/>
    </source>
</evidence>
<gene>
    <name evidence="17" type="ORF">Moror_4241</name>
</gene>
<evidence type="ECO:0000256" key="6">
    <source>
        <dbReference type="ARBA" id="ARBA00022692"/>
    </source>
</evidence>
<dbReference type="SUPFAM" id="SSF48264">
    <property type="entry name" value="Cytochrome P450"/>
    <property type="match status" value="1"/>
</dbReference>
<dbReference type="Proteomes" id="UP000017559">
    <property type="component" value="Unassembled WGS sequence"/>
</dbReference>
<evidence type="ECO:0000256" key="3">
    <source>
        <dbReference type="ARBA" id="ARBA00005179"/>
    </source>
</evidence>
<dbReference type="PRINTS" id="PR00385">
    <property type="entry name" value="P450"/>
</dbReference>
<comment type="similarity">
    <text evidence="4">Belongs to the cytochrome P450 family.</text>
</comment>
<name>V2XDP1_MONRO</name>
<keyword evidence="7 14" id="KW-0479">Metal-binding</keyword>
<evidence type="ECO:0000256" key="14">
    <source>
        <dbReference type="PIRSR" id="PIRSR602401-1"/>
    </source>
</evidence>
<feature type="domain" description="Helicase C-terminal" evidence="16">
    <location>
        <begin position="635"/>
        <end position="736"/>
    </location>
</feature>
<organism evidence="17 18">
    <name type="scientific">Moniliophthora roreri (strain MCA 2997)</name>
    <name type="common">Cocoa frosty pod rot fungus</name>
    <name type="synonym">Crinipellis roreri</name>
    <dbReference type="NCBI Taxonomy" id="1381753"/>
    <lineage>
        <taxon>Eukaryota</taxon>
        <taxon>Fungi</taxon>
        <taxon>Dikarya</taxon>
        <taxon>Basidiomycota</taxon>
        <taxon>Agaricomycotina</taxon>
        <taxon>Agaricomycetes</taxon>
        <taxon>Agaricomycetidae</taxon>
        <taxon>Agaricales</taxon>
        <taxon>Marasmiineae</taxon>
        <taxon>Marasmiaceae</taxon>
        <taxon>Moniliophthora</taxon>
    </lineage>
</organism>
<comment type="caution">
    <text evidence="17">The sequence shown here is derived from an EMBL/GenBank/DDBJ whole genome shotgun (WGS) entry which is preliminary data.</text>
</comment>
<proteinExistence type="inferred from homology"/>
<dbReference type="PROSITE" id="PS00086">
    <property type="entry name" value="CYTOCHROME_P450"/>
    <property type="match status" value="1"/>
</dbReference>
<dbReference type="GO" id="GO:0005506">
    <property type="term" value="F:iron ion binding"/>
    <property type="evidence" value="ECO:0007669"/>
    <property type="project" value="InterPro"/>
</dbReference>
<evidence type="ECO:0000256" key="8">
    <source>
        <dbReference type="ARBA" id="ARBA00022989"/>
    </source>
</evidence>
<dbReference type="AlphaFoldDB" id="V2XDP1"/>